<dbReference type="PANTHER" id="PTHR13754">
    <property type="entry name" value="METALLO-BETA-LACTAMASE SUPERFAMILY PROTEIN"/>
    <property type="match status" value="1"/>
</dbReference>
<keyword evidence="3" id="KW-1185">Reference proteome</keyword>
<dbReference type="PANTHER" id="PTHR13754:SF18">
    <property type="entry name" value="7,8-DIHYDROPTERIN-6-METHYL-4-(BETA-D-RIBOFURANOSYL)-AMINOBENZENE-5'-PHOSPHATE SYNTHASE"/>
    <property type="match status" value="1"/>
</dbReference>
<sequence>MTLPEIDSLSITLLVDNYTDRLLPSTSIAIRPPMMKNEQFLPPPPPVAEHGFSTLIRVASNDNVAGQNKGQSLKENMILFDCGTSENGVLSNAEILGINFNSIDSIILSHGHFDHFTGLPSILKRIDKPIKLICHPDAFLKRWIIFPNGKDKARLPFLDKGELQRQGAVIVTKKDPSLISQDSIEEYQYEMNENIVADNSIPKLLITGWIPRTTTFEKGFPLQYKEDINTNNLIPDPLVNDDQAIVANIKNKGLIVISGCAHAGIINTIRYAKSLTGINKIYAVIGGFHLTGGGIYEDAIEPTITELRKIDPRFLIPCHCTGWKATNRIIQELPEKFLQPSTCTTFTFTFDSTL</sequence>
<dbReference type="InterPro" id="IPR036866">
    <property type="entry name" value="RibonucZ/Hydroxyglut_hydro"/>
</dbReference>
<protein>
    <submittedName>
        <fullName evidence="2">Ribonuclease Z</fullName>
    </submittedName>
</protein>
<evidence type="ECO:0000313" key="2">
    <source>
        <dbReference type="EMBL" id="ALI34345.1"/>
    </source>
</evidence>
<dbReference type="InterPro" id="IPR001279">
    <property type="entry name" value="Metallo-B-lactamas"/>
</dbReference>
<accession>A0A654LSX4</accession>
<dbReference type="Gene3D" id="3.60.15.10">
    <property type="entry name" value="Ribonuclease Z/Hydroxyacylglutathione hydrolase-like"/>
    <property type="match status" value="1"/>
</dbReference>
<dbReference type="AlphaFoldDB" id="A0A654LSX4"/>
<dbReference type="Proteomes" id="UP000058925">
    <property type="component" value="Chromosome"/>
</dbReference>
<dbReference type="GeneID" id="60420345"/>
<dbReference type="RefSeq" id="WP_196817024.1">
    <property type="nucleotide sequence ID" value="NZ_CP012850.1"/>
</dbReference>
<dbReference type="InterPro" id="IPR052926">
    <property type="entry name" value="Metallo-beta-lactamase_dom"/>
</dbReference>
<dbReference type="GO" id="GO:0016740">
    <property type="term" value="F:transferase activity"/>
    <property type="evidence" value="ECO:0007669"/>
    <property type="project" value="TreeGrafter"/>
</dbReference>
<dbReference type="SUPFAM" id="SSF56281">
    <property type="entry name" value="Metallo-hydrolase/oxidoreductase"/>
    <property type="match status" value="1"/>
</dbReference>
<proteinExistence type="predicted"/>
<gene>
    <name evidence="2" type="ORF">NMY3_00131</name>
</gene>
<feature type="domain" description="Metallo-beta-lactamase" evidence="1">
    <location>
        <begin position="78"/>
        <end position="138"/>
    </location>
</feature>
<dbReference type="OrthoDB" id="7773at2157"/>
<dbReference type="Pfam" id="PF12706">
    <property type="entry name" value="Lactamase_B_2"/>
    <property type="match status" value="1"/>
</dbReference>
<name>A0A654LSX4_9ARCH</name>
<reference evidence="3" key="1">
    <citation type="submission" date="2015-10" db="EMBL/GenBank/DDBJ databases">
        <title>Niche specialization of a soil ammonia-oxidizing archaeon, Candidatus Nitrosocosmicus oleophilus.</title>
        <authorList>
            <person name="Jung M.-Y."/>
            <person name="Rhee S.-K."/>
        </authorList>
    </citation>
    <scope>NUCLEOTIDE SEQUENCE [LARGE SCALE GENOMIC DNA]</scope>
    <source>
        <strain evidence="3">MY3</strain>
    </source>
</reference>
<evidence type="ECO:0000313" key="3">
    <source>
        <dbReference type="Proteomes" id="UP000058925"/>
    </source>
</evidence>
<organism evidence="2 3">
    <name type="scientific">Candidatus Nitrosocosmicus oleophilus</name>
    <dbReference type="NCBI Taxonomy" id="1353260"/>
    <lineage>
        <taxon>Archaea</taxon>
        <taxon>Nitrososphaerota</taxon>
        <taxon>Nitrososphaeria</taxon>
        <taxon>Nitrososphaerales</taxon>
        <taxon>Nitrososphaeraceae</taxon>
        <taxon>Candidatus Nitrosocosmicus</taxon>
    </lineage>
</organism>
<dbReference type="InterPro" id="IPR041712">
    <property type="entry name" value="DHPS-like_MBL-fold"/>
</dbReference>
<dbReference type="EMBL" id="CP012850">
    <property type="protein sequence ID" value="ALI34345.1"/>
    <property type="molecule type" value="Genomic_DNA"/>
</dbReference>
<evidence type="ECO:0000259" key="1">
    <source>
        <dbReference type="Pfam" id="PF12706"/>
    </source>
</evidence>
<dbReference type="KEGG" id="taa:NMY3_00131"/>
<dbReference type="CDD" id="cd07713">
    <property type="entry name" value="DHPS-like_MBL-fold"/>
    <property type="match status" value="1"/>
</dbReference>